<dbReference type="Proteomes" id="UP001454036">
    <property type="component" value="Unassembled WGS sequence"/>
</dbReference>
<name>A0AAV3RVN7_LITER</name>
<gene>
    <name evidence="1" type="ORF">LIER_32757</name>
</gene>
<evidence type="ECO:0000313" key="1">
    <source>
        <dbReference type="EMBL" id="GAA0185469.1"/>
    </source>
</evidence>
<proteinExistence type="predicted"/>
<evidence type="ECO:0000313" key="2">
    <source>
        <dbReference type="Proteomes" id="UP001454036"/>
    </source>
</evidence>
<keyword evidence="2" id="KW-1185">Reference proteome</keyword>
<organism evidence="1 2">
    <name type="scientific">Lithospermum erythrorhizon</name>
    <name type="common">Purple gromwell</name>
    <name type="synonym">Lithospermum officinale var. erythrorhizon</name>
    <dbReference type="NCBI Taxonomy" id="34254"/>
    <lineage>
        <taxon>Eukaryota</taxon>
        <taxon>Viridiplantae</taxon>
        <taxon>Streptophyta</taxon>
        <taxon>Embryophyta</taxon>
        <taxon>Tracheophyta</taxon>
        <taxon>Spermatophyta</taxon>
        <taxon>Magnoliopsida</taxon>
        <taxon>eudicotyledons</taxon>
        <taxon>Gunneridae</taxon>
        <taxon>Pentapetalae</taxon>
        <taxon>asterids</taxon>
        <taxon>lamiids</taxon>
        <taxon>Boraginales</taxon>
        <taxon>Boraginaceae</taxon>
        <taxon>Boraginoideae</taxon>
        <taxon>Lithospermeae</taxon>
        <taxon>Lithospermum</taxon>
    </lineage>
</organism>
<dbReference type="AlphaFoldDB" id="A0AAV3RVN7"/>
<reference evidence="1 2" key="1">
    <citation type="submission" date="2024-01" db="EMBL/GenBank/DDBJ databases">
        <title>The complete chloroplast genome sequence of Lithospermum erythrorhizon: insights into the phylogenetic relationship among Boraginaceae species and the maternal lineages of purple gromwells.</title>
        <authorList>
            <person name="Okada T."/>
            <person name="Watanabe K."/>
        </authorList>
    </citation>
    <scope>NUCLEOTIDE SEQUENCE [LARGE SCALE GENOMIC DNA]</scope>
</reference>
<comment type="caution">
    <text evidence="1">The sequence shown here is derived from an EMBL/GenBank/DDBJ whole genome shotgun (WGS) entry which is preliminary data.</text>
</comment>
<sequence>MESSPSYPVFLWTFLRLIVEEFEAFHVTTWKVLAPLEEVGPLGYLLLPACATHGLVSSQPCVIATHFGSASAWSCLLSPLLEKLLVPPML</sequence>
<protein>
    <submittedName>
        <fullName evidence="1">Uncharacterized protein</fullName>
    </submittedName>
</protein>
<accession>A0AAV3RVN7</accession>
<dbReference type="EMBL" id="BAABME010012735">
    <property type="protein sequence ID" value="GAA0185469.1"/>
    <property type="molecule type" value="Genomic_DNA"/>
</dbReference>